<feature type="region of interest" description="Disordered" evidence="12">
    <location>
        <begin position="1"/>
        <end position="62"/>
    </location>
</feature>
<dbReference type="PANTHER" id="PTHR45646">
    <property type="entry name" value="SERINE/THREONINE-PROTEIN KINASE DOA-RELATED"/>
    <property type="match status" value="1"/>
</dbReference>
<dbReference type="Pfam" id="PF00069">
    <property type="entry name" value="Pkinase"/>
    <property type="match status" value="1"/>
</dbReference>
<sequence length="1037" mass="113509">MSTPTTATATTLPHYRPRHYPQYSHTYNEQQQDQQKQQEHYHHQQNPPSSQNPSASTGANSAASGSVITAPVSASTVTATASGLSVAATAAVSAASDSATASAITAITSITTPSVSAGFSAVAARSSVPSPLPTATVAAVPILPASTSTPSSTTFASSSFENTRSTSIVTSGSAAAILSAAPAIPATPTTTASATITSSNLPCLNPNNGSTSTNASSTSSNNNNSAIPSSAASSISLSSRLLPPYRSLPKPYLNGYHSHSINNIRSHDYENYDYDYSSHNHHHSTLLQSPVHAPAHMALSQKNYNHNQNHTHAHSHNSAYNAYTDHHISHQSQIQIPALSPAQQHQKPYSPLGNSASGSSTYTAPSASASSATAAGEPSESSVTLPPLSSLPSVPALPGPNHHRLGHISTATASPPNLSCLQSQTMATTSQSSQSQSQSQLTPARKRRRSREPDWTDFYKNGLPKEIIVIDDDSPENGPIDPATLNTSNTVSMPLPHHPQTQNDQQATKRRKRDDEEAVYDALYHNTKYSASHTTTPRLNATPMSHSDRASALLNSSATSLSAHDLEIAQSGQKRKRATRQQIAHEARLKEAEIHLDSLVPYVPPPYPPRKAPDVHIRVVHDHYHRNHKVDDDDGHYIVVPEGELTERYQIVKLLGQGTFGKVVQAKDRRRNKLVAIKIIRSVQKYRDASKIELRVLATLKANDEENRNRCIHLRDCFDFRNHICIVMDLLGQSVFDFLKSNSFVPFPNSQIQSFARQLFTSVAFLHDLNLIHTDLKPENILLCDNTYQTFTYNRKIPSASCNTPRQANQRRVLLDTEIRLIDFGSATFQDEYHSSVVSTRHYRAPEIILGLGWSYPCDIWSIGCILVEFFTGDALFQTHDNLEHLAMMEAVVGNRIDSSLVQAVNRAASRSAAGNPASKFFKRLRLDFPTPETSRTSRRFVKAMKTLEDIIPANNAFLKSFLNLLRQIFVYDPAKRITAKAALQHPWFRELPNPDDGTEALKIRAERMRIEQLSRSASASVSHSHMDNRTLAPIRP</sequence>
<evidence type="ECO:0000256" key="1">
    <source>
        <dbReference type="ARBA" id="ARBA00013203"/>
    </source>
</evidence>
<dbReference type="PROSITE" id="PS50011">
    <property type="entry name" value="PROTEIN_KINASE_DOM"/>
    <property type="match status" value="1"/>
</dbReference>
<dbReference type="EMBL" id="APWK03000011">
    <property type="protein sequence ID" value="PHH55401.1"/>
    <property type="molecule type" value="Genomic_DNA"/>
</dbReference>
<dbReference type="SUPFAM" id="SSF56112">
    <property type="entry name" value="Protein kinase-like (PK-like)"/>
    <property type="match status" value="1"/>
</dbReference>
<dbReference type="Gene3D" id="3.30.200.20">
    <property type="entry name" value="Phosphorylase Kinase, domain 1"/>
    <property type="match status" value="1"/>
</dbReference>
<dbReference type="CDD" id="cd14134">
    <property type="entry name" value="PKc_CLK"/>
    <property type="match status" value="1"/>
</dbReference>
<proteinExistence type="inferred from homology"/>
<evidence type="ECO:0000256" key="12">
    <source>
        <dbReference type="SAM" id="MobiDB-lite"/>
    </source>
</evidence>
<feature type="region of interest" description="Disordered" evidence="12">
    <location>
        <begin position="199"/>
        <end position="230"/>
    </location>
</feature>
<protein>
    <recommendedName>
        <fullName evidence="1">dual-specificity kinase</fullName>
        <ecNumber evidence="1">2.7.12.1</ecNumber>
    </recommendedName>
</protein>
<evidence type="ECO:0000313" key="15">
    <source>
        <dbReference type="Proteomes" id="UP000222788"/>
    </source>
</evidence>
<dbReference type="GO" id="GO:0005524">
    <property type="term" value="F:ATP binding"/>
    <property type="evidence" value="ECO:0007669"/>
    <property type="project" value="UniProtKB-UniRule"/>
</dbReference>
<feature type="compositionally biased region" description="Polar residues" evidence="12">
    <location>
        <begin position="409"/>
        <end position="421"/>
    </location>
</feature>
<dbReference type="GO" id="GO:0043484">
    <property type="term" value="P:regulation of RNA splicing"/>
    <property type="evidence" value="ECO:0007669"/>
    <property type="project" value="TreeGrafter"/>
</dbReference>
<keyword evidence="2" id="KW-0723">Serine/threonine-protein kinase</keyword>
<evidence type="ECO:0000256" key="6">
    <source>
        <dbReference type="ARBA" id="ARBA00022840"/>
    </source>
</evidence>
<comment type="catalytic activity">
    <reaction evidence="9">
        <text>L-threonyl-[protein] + ATP = O-phospho-L-threonyl-[protein] + ADP + H(+)</text>
        <dbReference type="Rhea" id="RHEA:46608"/>
        <dbReference type="Rhea" id="RHEA-COMP:11060"/>
        <dbReference type="Rhea" id="RHEA-COMP:11605"/>
        <dbReference type="ChEBI" id="CHEBI:15378"/>
        <dbReference type="ChEBI" id="CHEBI:30013"/>
        <dbReference type="ChEBI" id="CHEBI:30616"/>
        <dbReference type="ChEBI" id="CHEBI:61977"/>
        <dbReference type="ChEBI" id="CHEBI:456216"/>
        <dbReference type="EC" id="2.7.12.1"/>
    </reaction>
</comment>
<dbReference type="PROSITE" id="PS00108">
    <property type="entry name" value="PROTEIN_KINASE_ST"/>
    <property type="match status" value="1"/>
</dbReference>
<dbReference type="Gene3D" id="1.10.510.10">
    <property type="entry name" value="Transferase(Phosphotransferase) domain 1"/>
    <property type="match status" value="1"/>
</dbReference>
<dbReference type="STRING" id="1035309.A0A2C5XHM0"/>
<comment type="catalytic activity">
    <reaction evidence="8">
        <text>L-seryl-[protein] + ATP = O-phospho-L-seryl-[protein] + ADP + H(+)</text>
        <dbReference type="Rhea" id="RHEA:17989"/>
        <dbReference type="Rhea" id="RHEA-COMP:9863"/>
        <dbReference type="Rhea" id="RHEA-COMP:11604"/>
        <dbReference type="ChEBI" id="CHEBI:15378"/>
        <dbReference type="ChEBI" id="CHEBI:29999"/>
        <dbReference type="ChEBI" id="CHEBI:30616"/>
        <dbReference type="ChEBI" id="CHEBI:83421"/>
        <dbReference type="ChEBI" id="CHEBI:456216"/>
        <dbReference type="EC" id="2.7.12.1"/>
    </reaction>
</comment>
<dbReference type="PANTHER" id="PTHR45646:SF11">
    <property type="entry name" value="SERINE_THREONINE-PROTEIN KINASE DOA"/>
    <property type="match status" value="1"/>
</dbReference>
<dbReference type="EC" id="2.7.12.1" evidence="1"/>
<dbReference type="AlphaFoldDB" id="A0A2C5XHM0"/>
<dbReference type="InterPro" id="IPR000719">
    <property type="entry name" value="Prot_kinase_dom"/>
</dbReference>
<comment type="caution">
    <text evidence="14">The sequence shown here is derived from an EMBL/GenBank/DDBJ whole genome shotgun (WGS) entry which is preliminary data.</text>
</comment>
<dbReference type="SMART" id="SM00220">
    <property type="entry name" value="S_TKc"/>
    <property type="match status" value="1"/>
</dbReference>
<evidence type="ECO:0000256" key="4">
    <source>
        <dbReference type="ARBA" id="ARBA00022741"/>
    </source>
</evidence>
<evidence type="ECO:0000256" key="9">
    <source>
        <dbReference type="ARBA" id="ARBA00049308"/>
    </source>
</evidence>
<name>A0A2C5XHM0_9PEZI</name>
<feature type="binding site" evidence="11">
    <location>
        <position position="678"/>
    </location>
    <ligand>
        <name>ATP</name>
        <dbReference type="ChEBI" id="CHEBI:30616"/>
    </ligand>
</feature>
<feature type="domain" description="Protein kinase" evidence="13">
    <location>
        <begin position="649"/>
        <end position="989"/>
    </location>
</feature>
<keyword evidence="6 11" id="KW-0067">ATP-binding</keyword>
<reference evidence="14 15" key="2">
    <citation type="journal article" date="2013" name="IMA Fungus">
        <title>IMA Genome-F 1: Ceratocystis fimbriata: Draft nuclear genome sequence for the plant pathogen, Ceratocystis fimbriata.</title>
        <authorList>
            <person name="Wilken P.M."/>
            <person name="Steenkamp E.T."/>
            <person name="Wingfield M.J."/>
            <person name="de Beer Z.W."/>
            <person name="Wingfield B.D."/>
        </authorList>
    </citation>
    <scope>NUCLEOTIDE SEQUENCE [LARGE SCALE GENOMIC DNA]</scope>
    <source>
        <strain evidence="14 15">CBS 114723</strain>
    </source>
</reference>
<organism evidence="14 15">
    <name type="scientific">Ceratocystis fimbriata CBS 114723</name>
    <dbReference type="NCBI Taxonomy" id="1035309"/>
    <lineage>
        <taxon>Eukaryota</taxon>
        <taxon>Fungi</taxon>
        <taxon>Dikarya</taxon>
        <taxon>Ascomycota</taxon>
        <taxon>Pezizomycotina</taxon>
        <taxon>Sordariomycetes</taxon>
        <taxon>Hypocreomycetidae</taxon>
        <taxon>Microascales</taxon>
        <taxon>Ceratocystidaceae</taxon>
        <taxon>Ceratocystis</taxon>
    </lineage>
</organism>
<evidence type="ECO:0000256" key="7">
    <source>
        <dbReference type="ARBA" id="ARBA00037966"/>
    </source>
</evidence>
<evidence type="ECO:0000256" key="10">
    <source>
        <dbReference type="ARBA" id="ARBA00051680"/>
    </source>
</evidence>
<evidence type="ECO:0000256" key="8">
    <source>
        <dbReference type="ARBA" id="ARBA00049003"/>
    </source>
</evidence>
<evidence type="ECO:0000256" key="5">
    <source>
        <dbReference type="ARBA" id="ARBA00022777"/>
    </source>
</evidence>
<evidence type="ECO:0000256" key="3">
    <source>
        <dbReference type="ARBA" id="ARBA00022679"/>
    </source>
</evidence>
<dbReference type="OrthoDB" id="283111at2759"/>
<dbReference type="InterPro" id="IPR051175">
    <property type="entry name" value="CLK_kinases"/>
</dbReference>
<dbReference type="InterPro" id="IPR017441">
    <property type="entry name" value="Protein_kinase_ATP_BS"/>
</dbReference>
<evidence type="ECO:0000256" key="2">
    <source>
        <dbReference type="ARBA" id="ARBA00022527"/>
    </source>
</evidence>
<dbReference type="FunFam" id="1.10.510.10:FF:000612">
    <property type="entry name" value="Serine/threonine-protein kinase AFC2"/>
    <property type="match status" value="1"/>
</dbReference>
<accession>A0A2C5XHM0</accession>
<keyword evidence="3" id="KW-0808">Transferase</keyword>
<dbReference type="GO" id="GO:0004712">
    <property type="term" value="F:protein serine/threonine/tyrosine kinase activity"/>
    <property type="evidence" value="ECO:0007669"/>
    <property type="project" value="UniProtKB-EC"/>
</dbReference>
<evidence type="ECO:0000259" key="13">
    <source>
        <dbReference type="PROSITE" id="PS50011"/>
    </source>
</evidence>
<dbReference type="InterPro" id="IPR011009">
    <property type="entry name" value="Kinase-like_dom_sf"/>
</dbReference>
<dbReference type="GO" id="GO:0005634">
    <property type="term" value="C:nucleus"/>
    <property type="evidence" value="ECO:0007669"/>
    <property type="project" value="TreeGrafter"/>
</dbReference>
<reference evidence="14 15" key="1">
    <citation type="journal article" date="2013" name="Fungal Biol.">
        <title>Analysis of microsatellite markers in the genome of the plant pathogen Ceratocystis fimbriata.</title>
        <authorList>
            <person name="Simpson M.C."/>
            <person name="Wilken P.M."/>
            <person name="Coetzee M.P."/>
            <person name="Wingfield M.J."/>
            <person name="Wingfield B.D."/>
        </authorList>
    </citation>
    <scope>NUCLEOTIDE SEQUENCE [LARGE SCALE GENOMIC DNA]</scope>
    <source>
        <strain evidence="14 15">CBS 114723</strain>
    </source>
</reference>
<comment type="catalytic activity">
    <reaction evidence="10">
        <text>L-tyrosyl-[protein] + ATP = O-phospho-L-tyrosyl-[protein] + ADP + H(+)</text>
        <dbReference type="Rhea" id="RHEA:10596"/>
        <dbReference type="Rhea" id="RHEA-COMP:10136"/>
        <dbReference type="Rhea" id="RHEA-COMP:20101"/>
        <dbReference type="ChEBI" id="CHEBI:15378"/>
        <dbReference type="ChEBI" id="CHEBI:30616"/>
        <dbReference type="ChEBI" id="CHEBI:46858"/>
        <dbReference type="ChEBI" id="CHEBI:61978"/>
        <dbReference type="ChEBI" id="CHEBI:456216"/>
        <dbReference type="EC" id="2.7.12.1"/>
    </reaction>
</comment>
<keyword evidence="15" id="KW-1185">Reference proteome</keyword>
<keyword evidence="4 11" id="KW-0547">Nucleotide-binding</keyword>
<dbReference type="Proteomes" id="UP000222788">
    <property type="component" value="Unassembled WGS sequence"/>
</dbReference>
<comment type="similarity">
    <text evidence="7">Belongs to the protein kinase superfamily. CMGC Ser/Thr protein kinase family. Lammer subfamily.</text>
</comment>
<feature type="compositionally biased region" description="Low complexity" evidence="12">
    <location>
        <begin position="355"/>
        <end position="396"/>
    </location>
</feature>
<feature type="compositionally biased region" description="Low complexity" evidence="12">
    <location>
        <begin position="422"/>
        <end position="440"/>
    </location>
</feature>
<feature type="compositionally biased region" description="Low complexity" evidence="12">
    <location>
        <begin position="1015"/>
        <end position="1024"/>
    </location>
</feature>
<feature type="region of interest" description="Disordered" evidence="12">
    <location>
        <begin position="339"/>
        <end position="516"/>
    </location>
</feature>
<evidence type="ECO:0000313" key="14">
    <source>
        <dbReference type="EMBL" id="PHH55401.1"/>
    </source>
</evidence>
<feature type="compositionally biased region" description="Low complexity" evidence="12">
    <location>
        <begin position="44"/>
        <end position="62"/>
    </location>
</feature>
<feature type="region of interest" description="Disordered" evidence="12">
    <location>
        <begin position="1015"/>
        <end position="1037"/>
    </location>
</feature>
<evidence type="ECO:0000256" key="11">
    <source>
        <dbReference type="PROSITE-ProRule" id="PRU10141"/>
    </source>
</evidence>
<keyword evidence="5 14" id="KW-0418">Kinase</keyword>
<gene>
    <name evidence="14" type="primary">AFC3</name>
    <name evidence="14" type="ORF">CFIMG_000522RA</name>
</gene>
<dbReference type="PROSITE" id="PS00107">
    <property type="entry name" value="PROTEIN_KINASE_ATP"/>
    <property type="match status" value="1"/>
</dbReference>
<feature type="compositionally biased region" description="Low complexity" evidence="12">
    <location>
        <begin position="1"/>
        <end position="11"/>
    </location>
</feature>
<dbReference type="GO" id="GO:0004674">
    <property type="term" value="F:protein serine/threonine kinase activity"/>
    <property type="evidence" value="ECO:0007669"/>
    <property type="project" value="UniProtKB-KW"/>
</dbReference>
<dbReference type="InterPro" id="IPR008271">
    <property type="entry name" value="Ser/Thr_kinase_AS"/>
</dbReference>